<dbReference type="RefSeq" id="WP_200674061.1">
    <property type="nucleotide sequence ID" value="NZ_JAACYA010000002.1"/>
</dbReference>
<name>A0ABS1GI82_9AQUI</name>
<comment type="caution">
    <text evidence="1">The sequence shown here is derived from an EMBL/GenBank/DDBJ whole genome shotgun (WGS) entry which is preliminary data.</text>
</comment>
<proteinExistence type="predicted"/>
<keyword evidence="2" id="KW-1185">Reference proteome</keyword>
<protein>
    <submittedName>
        <fullName evidence="1">Uncharacterized protein</fullName>
    </submittedName>
</protein>
<accession>A0ABS1GI82</accession>
<evidence type="ECO:0000313" key="1">
    <source>
        <dbReference type="EMBL" id="MBK3332641.1"/>
    </source>
</evidence>
<dbReference type="Proteomes" id="UP000772812">
    <property type="component" value="Unassembled WGS sequence"/>
</dbReference>
<reference evidence="1 2" key="1">
    <citation type="journal article" date="2021" name="Syst. Appl. Microbiol.">
        <title>Persephonella atlantica sp. nov.: How to adapt to physico-chemical gradients in high temperature hydrothermal habitats.</title>
        <authorList>
            <person name="Francois D.X."/>
            <person name="Godfroy A."/>
            <person name="Mathien C."/>
            <person name="Aube J."/>
            <person name="Cathalot C."/>
            <person name="Lesongeur F."/>
            <person name="L'Haridon S."/>
            <person name="Philippon X."/>
            <person name="Roussel E.G."/>
        </authorList>
    </citation>
    <scope>NUCLEOTIDE SEQUENCE [LARGE SCALE GENOMIC DNA]</scope>
    <source>
        <strain evidence="1 2">MO1340</strain>
    </source>
</reference>
<gene>
    <name evidence="1" type="ORF">GWK41_06135</name>
</gene>
<evidence type="ECO:0000313" key="2">
    <source>
        <dbReference type="Proteomes" id="UP000772812"/>
    </source>
</evidence>
<dbReference type="EMBL" id="JAACYA010000002">
    <property type="protein sequence ID" value="MBK3332641.1"/>
    <property type="molecule type" value="Genomic_DNA"/>
</dbReference>
<organism evidence="1 2">
    <name type="scientific">Persephonella atlantica</name>
    <dbReference type="NCBI Taxonomy" id="2699429"/>
    <lineage>
        <taxon>Bacteria</taxon>
        <taxon>Pseudomonadati</taxon>
        <taxon>Aquificota</taxon>
        <taxon>Aquificia</taxon>
        <taxon>Aquificales</taxon>
        <taxon>Hydrogenothermaceae</taxon>
        <taxon>Persephonella</taxon>
    </lineage>
</organism>
<sequence length="283" mass="33336">MRSYLTKKNLFIIKDYPDVFLIEDSHIILGTEYNIKNLNLDEIENVFTIFYLPIWIKSLLSKNSVNVVYLDRQGKPQDVILHKTVSSPMQKDTFLGLSILQAKANFMTNLFKIAGAVNLINLSLKNDKNLQKTNQHLNFLIKAVFIDTLCKKVRLQISQSREITDMFFNFTENIVAFSFYNRFINQNINTESGTLNEGKLSLIKDLTEIMRLRFLKKLHHLLEDEFFEKDDFNEKVYPITVTKFIKMLSTYFFYGNRFKRLKEISYIIQLYKRGRADEIFGSL</sequence>